<gene>
    <name evidence="2" type="ORF">A4S15_03600</name>
</gene>
<dbReference type="RefSeq" id="WP_376801462.1">
    <property type="nucleotide sequence ID" value="NZ_DBNB01000021.1"/>
</dbReference>
<dbReference type="EMBL" id="LWDL01000001">
    <property type="protein sequence ID" value="OQW54691.1"/>
    <property type="molecule type" value="Genomic_DNA"/>
</dbReference>
<evidence type="ECO:0000313" key="3">
    <source>
        <dbReference type="Proteomes" id="UP000192872"/>
    </source>
</evidence>
<dbReference type="Proteomes" id="UP000192872">
    <property type="component" value="Unassembled WGS sequence"/>
</dbReference>
<comment type="caution">
    <text evidence="2">The sequence shown here is derived from an EMBL/GenBank/DDBJ whole genome shotgun (WGS) entry which is preliminary data.</text>
</comment>
<accession>A0A1W9I5E9</accession>
<protein>
    <submittedName>
        <fullName evidence="2">Uncharacterized protein</fullName>
    </submittedName>
</protein>
<name>A0A1W9I5E9_9HYPH</name>
<evidence type="ECO:0000313" key="2">
    <source>
        <dbReference type="EMBL" id="OQW54691.1"/>
    </source>
</evidence>
<reference evidence="2 3" key="1">
    <citation type="journal article" date="2017" name="Water Res.">
        <title>Comammox in drinking water systems.</title>
        <authorList>
            <person name="Wang Y."/>
            <person name="Ma L."/>
            <person name="Mao Y."/>
            <person name="Jiang X."/>
            <person name="Xia Y."/>
            <person name="Yu K."/>
            <person name="Li B."/>
            <person name="Zhang T."/>
        </authorList>
    </citation>
    <scope>NUCLEOTIDE SEQUENCE [LARGE SCALE GENOMIC DNA]</scope>
    <source>
        <strain evidence="2">SG_bin8</strain>
    </source>
</reference>
<sequence>MLRTLCSAITFLSLLVLAQPAGASGSFPWLPWYPLADQQDVGALKGIPSCGDPGLVSNLLGRFNQTEFVYWGGFHNLQSVEGLAEKASRERENDKIARRWCSGTAVFADGSRRRLVVELASNAEWLGLSYSLAYCIVGLDRGSVYGRDCAGLQKRTF</sequence>
<feature type="signal peptide" evidence="1">
    <location>
        <begin position="1"/>
        <end position="23"/>
    </location>
</feature>
<dbReference type="AlphaFoldDB" id="A0A1W9I5E9"/>
<dbReference type="STRING" id="1827387.A4S15_03600"/>
<evidence type="ECO:0000256" key="1">
    <source>
        <dbReference type="SAM" id="SignalP"/>
    </source>
</evidence>
<keyword evidence="1" id="KW-0732">Signal</keyword>
<proteinExistence type="predicted"/>
<organism evidence="2 3">
    <name type="scientific">Candidatus Raskinella chloraquaticus</name>
    <dbReference type="NCBI Taxonomy" id="1951219"/>
    <lineage>
        <taxon>Bacteria</taxon>
        <taxon>Pseudomonadati</taxon>
        <taxon>Pseudomonadota</taxon>
        <taxon>Alphaproteobacteria</taxon>
        <taxon>Hyphomicrobiales</taxon>
        <taxon>Phreatobacteraceae</taxon>
        <taxon>Candidatus Raskinella</taxon>
    </lineage>
</organism>
<feature type="chain" id="PRO_5012325998" evidence="1">
    <location>
        <begin position="24"/>
        <end position="157"/>
    </location>
</feature>